<feature type="compositionally biased region" description="Pro residues" evidence="1">
    <location>
        <begin position="77"/>
        <end position="89"/>
    </location>
</feature>
<feature type="compositionally biased region" description="Polar residues" evidence="1">
    <location>
        <begin position="1"/>
        <end position="16"/>
    </location>
</feature>
<dbReference type="AlphaFoldDB" id="A0A2I0KZT4"/>
<feature type="compositionally biased region" description="Low complexity" evidence="1">
    <location>
        <begin position="37"/>
        <end position="51"/>
    </location>
</feature>
<feature type="region of interest" description="Disordered" evidence="1">
    <location>
        <begin position="1"/>
        <end position="89"/>
    </location>
</feature>
<organism evidence="2 3">
    <name type="scientific">Punica granatum</name>
    <name type="common">Pomegranate</name>
    <dbReference type="NCBI Taxonomy" id="22663"/>
    <lineage>
        <taxon>Eukaryota</taxon>
        <taxon>Viridiplantae</taxon>
        <taxon>Streptophyta</taxon>
        <taxon>Embryophyta</taxon>
        <taxon>Tracheophyta</taxon>
        <taxon>Spermatophyta</taxon>
        <taxon>Magnoliopsida</taxon>
        <taxon>eudicotyledons</taxon>
        <taxon>Gunneridae</taxon>
        <taxon>Pentapetalae</taxon>
        <taxon>rosids</taxon>
        <taxon>malvids</taxon>
        <taxon>Myrtales</taxon>
        <taxon>Lythraceae</taxon>
        <taxon>Punica</taxon>
    </lineage>
</organism>
<gene>
    <name evidence="2" type="ORF">CRG98_005605</name>
</gene>
<proteinExistence type="predicted"/>
<evidence type="ECO:0000313" key="3">
    <source>
        <dbReference type="Proteomes" id="UP000233551"/>
    </source>
</evidence>
<comment type="caution">
    <text evidence="2">The sequence shown here is derived from an EMBL/GenBank/DDBJ whole genome shotgun (WGS) entry which is preliminary data.</text>
</comment>
<evidence type="ECO:0000313" key="2">
    <source>
        <dbReference type="EMBL" id="PKI73988.1"/>
    </source>
</evidence>
<reference evidence="2 3" key="1">
    <citation type="submission" date="2017-11" db="EMBL/GenBank/DDBJ databases">
        <title>De-novo sequencing of pomegranate (Punica granatum L.) genome.</title>
        <authorList>
            <person name="Akparov Z."/>
            <person name="Amiraslanov A."/>
            <person name="Hajiyeva S."/>
            <person name="Abbasov M."/>
            <person name="Kaur K."/>
            <person name="Hamwieh A."/>
            <person name="Solovyev V."/>
            <person name="Salamov A."/>
            <person name="Braich B."/>
            <person name="Kosarev P."/>
            <person name="Mahmoud A."/>
            <person name="Hajiyev E."/>
            <person name="Babayeva S."/>
            <person name="Izzatullayeva V."/>
            <person name="Mammadov A."/>
            <person name="Mammadov A."/>
            <person name="Sharifova S."/>
            <person name="Ojaghi J."/>
            <person name="Eynullazada K."/>
            <person name="Bayramov B."/>
            <person name="Abdulazimova A."/>
            <person name="Shahmuradov I."/>
        </authorList>
    </citation>
    <scope>NUCLEOTIDE SEQUENCE [LARGE SCALE GENOMIC DNA]</scope>
    <source>
        <strain evidence="3">cv. AG2017</strain>
        <tissue evidence="2">Leaf</tissue>
    </source>
</reference>
<dbReference type="Proteomes" id="UP000233551">
    <property type="component" value="Unassembled WGS sequence"/>
</dbReference>
<sequence>MGATSPATAPQRSSDNVPWVRTKSKKEREGGRSTLGAPSPMAASSATMPPTRSSLGGGRRDYSIADLPSPLRNAAPPFEPPQALPLSSPFPPSPSVDFFLRDFHQCLSASLNRGISQLAYPWANLISKMKFSCCNPWWTLDRDTESPCEVTRLTAASESQASLSPCHTSQRRAPSRVGPA</sequence>
<feature type="compositionally biased region" description="Polar residues" evidence="1">
    <location>
        <begin position="159"/>
        <end position="168"/>
    </location>
</feature>
<protein>
    <submittedName>
        <fullName evidence="2">Uncharacterized protein</fullName>
    </submittedName>
</protein>
<feature type="region of interest" description="Disordered" evidence="1">
    <location>
        <begin position="159"/>
        <end position="180"/>
    </location>
</feature>
<keyword evidence="3" id="KW-1185">Reference proteome</keyword>
<name>A0A2I0KZT4_PUNGR</name>
<evidence type="ECO:0000256" key="1">
    <source>
        <dbReference type="SAM" id="MobiDB-lite"/>
    </source>
</evidence>
<accession>A0A2I0KZT4</accession>
<dbReference type="EMBL" id="PGOL01000243">
    <property type="protein sequence ID" value="PKI73988.1"/>
    <property type="molecule type" value="Genomic_DNA"/>
</dbReference>